<keyword evidence="1" id="KW-0677">Repeat</keyword>
<evidence type="ECO:0000256" key="1">
    <source>
        <dbReference type="ARBA" id="ARBA00022737"/>
    </source>
</evidence>
<evidence type="ECO:0000256" key="5">
    <source>
        <dbReference type="SAM" id="SignalP"/>
    </source>
</evidence>
<dbReference type="PANTHER" id="PTHR45586">
    <property type="entry name" value="TPR REPEAT-CONTAINING PROTEIN PA4667"/>
    <property type="match status" value="1"/>
</dbReference>
<dbReference type="AlphaFoldDB" id="A0A212U178"/>
<feature type="region of interest" description="Disordered" evidence="4">
    <location>
        <begin position="42"/>
        <end position="71"/>
    </location>
</feature>
<evidence type="ECO:0000256" key="4">
    <source>
        <dbReference type="SAM" id="MobiDB-lite"/>
    </source>
</evidence>
<dbReference type="InterPro" id="IPR019734">
    <property type="entry name" value="TPR_rpt"/>
</dbReference>
<dbReference type="EMBL" id="FYEX01000002">
    <property type="protein sequence ID" value="SNC72017.1"/>
    <property type="molecule type" value="Genomic_DNA"/>
</dbReference>
<dbReference type="PROSITE" id="PS50005">
    <property type="entry name" value="TPR"/>
    <property type="match status" value="1"/>
</dbReference>
<dbReference type="Gene3D" id="1.25.40.10">
    <property type="entry name" value="Tetratricopeptide repeat domain"/>
    <property type="match status" value="1"/>
</dbReference>
<keyword evidence="5" id="KW-0732">Signal</keyword>
<dbReference type="SUPFAM" id="SSF48452">
    <property type="entry name" value="TPR-like"/>
    <property type="match status" value="1"/>
</dbReference>
<evidence type="ECO:0000256" key="3">
    <source>
        <dbReference type="PROSITE-ProRule" id="PRU00339"/>
    </source>
</evidence>
<dbReference type="InterPro" id="IPR011990">
    <property type="entry name" value="TPR-like_helical_dom_sf"/>
</dbReference>
<keyword evidence="7" id="KW-1185">Reference proteome</keyword>
<evidence type="ECO:0000256" key="2">
    <source>
        <dbReference type="ARBA" id="ARBA00022803"/>
    </source>
</evidence>
<accession>A0A212U178</accession>
<gene>
    <name evidence="6" type="ORF">SAMN06295916_1457</name>
</gene>
<feature type="chain" id="PRO_5012713498" evidence="5">
    <location>
        <begin position="30"/>
        <end position="240"/>
    </location>
</feature>
<dbReference type="PANTHER" id="PTHR45586:SF1">
    <property type="entry name" value="LIPOPOLYSACCHARIDE ASSEMBLY PROTEIN B"/>
    <property type="match status" value="1"/>
</dbReference>
<evidence type="ECO:0000313" key="7">
    <source>
        <dbReference type="Proteomes" id="UP000197215"/>
    </source>
</evidence>
<dbReference type="RefSeq" id="WP_165765064.1">
    <property type="nucleotide sequence ID" value="NZ_FYEX01000002.1"/>
</dbReference>
<evidence type="ECO:0000313" key="6">
    <source>
        <dbReference type="EMBL" id="SNC72017.1"/>
    </source>
</evidence>
<organism evidence="6 7">
    <name type="scientific">Polynucleobacter victoriensis</name>
    <dbReference type="NCBI Taxonomy" id="2049319"/>
    <lineage>
        <taxon>Bacteria</taxon>
        <taxon>Pseudomonadati</taxon>
        <taxon>Pseudomonadota</taxon>
        <taxon>Betaproteobacteria</taxon>
        <taxon>Burkholderiales</taxon>
        <taxon>Burkholderiaceae</taxon>
        <taxon>Polynucleobacter</taxon>
    </lineage>
</organism>
<dbReference type="InterPro" id="IPR051012">
    <property type="entry name" value="CellSynth/LPSAsmb/PSIAsmb"/>
</dbReference>
<feature type="signal peptide" evidence="5">
    <location>
        <begin position="1"/>
        <end position="29"/>
    </location>
</feature>
<keyword evidence="2 3" id="KW-0802">TPR repeat</keyword>
<feature type="compositionally biased region" description="Polar residues" evidence="4">
    <location>
        <begin position="42"/>
        <end position="52"/>
    </location>
</feature>
<proteinExistence type="predicted"/>
<sequence>MTLQFNLRSHTLKAGLISFICVFSAPSFAQILNAPGTVQNTTIGNPQKNSRSAIAAKADPSPFDDNPSAVQSAQMQPSLATPFIVLQRVPEPKNKNAIPEAIYKLISDKKFPEAITAIDKELASNPRNIQLRFIRSRVAIEMGQIDIARKTLEEITQQFPELPEPYNNLAVLEAQKGNLEQAKDYLELALKVQPTFPTALENLGDVYTRLAARSYGKALQLDKRLIESRRKMKLAEDILK</sequence>
<reference evidence="6 7" key="1">
    <citation type="submission" date="2017-06" db="EMBL/GenBank/DDBJ databases">
        <authorList>
            <person name="Kim H.J."/>
            <person name="Triplett B.A."/>
        </authorList>
    </citation>
    <scope>NUCLEOTIDE SEQUENCE [LARGE SCALE GENOMIC DNA]</scope>
    <source>
        <strain evidence="6 7">MWH-VicM1</strain>
    </source>
</reference>
<dbReference type="Pfam" id="PF14559">
    <property type="entry name" value="TPR_19"/>
    <property type="match status" value="1"/>
</dbReference>
<protein>
    <submittedName>
        <fullName evidence="6">Tetratricopeptide repeat-containing protein</fullName>
    </submittedName>
</protein>
<name>A0A212U178_9BURK</name>
<dbReference type="Proteomes" id="UP000197215">
    <property type="component" value="Unassembled WGS sequence"/>
</dbReference>
<dbReference type="SMART" id="SM00028">
    <property type="entry name" value="TPR"/>
    <property type="match status" value="1"/>
</dbReference>
<feature type="repeat" description="TPR" evidence="3">
    <location>
        <begin position="163"/>
        <end position="196"/>
    </location>
</feature>